<protein>
    <recommendedName>
        <fullName evidence="3">Transposase MuDR plant domain-containing protein</fullName>
    </recommendedName>
</protein>
<dbReference type="EMBL" id="SDMP01000008">
    <property type="protein sequence ID" value="RYR43394.1"/>
    <property type="molecule type" value="Genomic_DNA"/>
</dbReference>
<gene>
    <name evidence="1" type="ORF">Ahy_A08g039807</name>
</gene>
<evidence type="ECO:0000313" key="2">
    <source>
        <dbReference type="Proteomes" id="UP000289738"/>
    </source>
</evidence>
<accession>A0A445BXC5</accession>
<proteinExistence type="predicted"/>
<evidence type="ECO:0008006" key="3">
    <source>
        <dbReference type="Google" id="ProtNLM"/>
    </source>
</evidence>
<dbReference type="AlphaFoldDB" id="A0A445BXC5"/>
<comment type="caution">
    <text evidence="1">The sequence shown here is derived from an EMBL/GenBank/DDBJ whole genome shotgun (WGS) entry which is preliminary data.</text>
</comment>
<reference evidence="1 2" key="1">
    <citation type="submission" date="2019-01" db="EMBL/GenBank/DDBJ databases">
        <title>Sequencing of cultivated peanut Arachis hypogaea provides insights into genome evolution and oil improvement.</title>
        <authorList>
            <person name="Chen X."/>
        </authorList>
    </citation>
    <scope>NUCLEOTIDE SEQUENCE [LARGE SCALE GENOMIC DNA]</scope>
    <source>
        <strain evidence="2">cv. Fuhuasheng</strain>
        <tissue evidence="1">Leaves</tissue>
    </source>
</reference>
<name>A0A445BXC5_ARAHY</name>
<organism evidence="1 2">
    <name type="scientific">Arachis hypogaea</name>
    <name type="common">Peanut</name>
    <dbReference type="NCBI Taxonomy" id="3818"/>
    <lineage>
        <taxon>Eukaryota</taxon>
        <taxon>Viridiplantae</taxon>
        <taxon>Streptophyta</taxon>
        <taxon>Embryophyta</taxon>
        <taxon>Tracheophyta</taxon>
        <taxon>Spermatophyta</taxon>
        <taxon>Magnoliopsida</taxon>
        <taxon>eudicotyledons</taxon>
        <taxon>Gunneridae</taxon>
        <taxon>Pentapetalae</taxon>
        <taxon>rosids</taxon>
        <taxon>fabids</taxon>
        <taxon>Fabales</taxon>
        <taxon>Fabaceae</taxon>
        <taxon>Papilionoideae</taxon>
        <taxon>50 kb inversion clade</taxon>
        <taxon>dalbergioids sensu lato</taxon>
        <taxon>Dalbergieae</taxon>
        <taxon>Pterocarpus clade</taxon>
        <taxon>Arachis</taxon>
    </lineage>
</organism>
<keyword evidence="2" id="KW-1185">Reference proteome</keyword>
<sequence length="277" mass="32274">MEGIANLVVYRNGEIIHNTHEGVTLIPCRSLIKRVCRICLKIHRQTQMRHPQIELYVEFEAVEAIAVQNDIDIDDDRDAMYEGMNSDSEEKFEATYEASDEDEDGDVGVEAAVENLVVHPSSSQPMYVLPFMRIDDPEDGEFQIGMEYSFRKSIVAAIRSFTISRGVDYDVYESEPQTFYAKCKILIRKKGCWEIRRYNDRHMCTIETISQDHFKLDSDTVAEAIRLLVETDPSMTVGRWLWYIIRKRLKHCMLRVPLDTLERQQRNNDVIHLKMGM</sequence>
<evidence type="ECO:0000313" key="1">
    <source>
        <dbReference type="EMBL" id="RYR43394.1"/>
    </source>
</evidence>
<dbReference type="Proteomes" id="UP000289738">
    <property type="component" value="Chromosome A08"/>
</dbReference>